<dbReference type="EMBL" id="BMAW01051874">
    <property type="protein sequence ID" value="GFS83010.1"/>
    <property type="molecule type" value="Genomic_DNA"/>
</dbReference>
<proteinExistence type="predicted"/>
<keyword evidence="2" id="KW-1185">Reference proteome</keyword>
<gene>
    <name evidence="1" type="ORF">NPIL_155411</name>
</gene>
<sequence>MEKKIRPKEKKFRQFIQVSRTWKRCKDAEKRFVEDETTLGDTGKRKKASAIYIHRQEGQSVDGVFMQMRLALSSLLVSDREIKCMNKDKEMFEKKERNKKKGR</sequence>
<dbReference type="AlphaFoldDB" id="A0A8X6T6N9"/>
<name>A0A8X6T6N9_NEPPI</name>
<organism evidence="1 2">
    <name type="scientific">Nephila pilipes</name>
    <name type="common">Giant wood spider</name>
    <name type="synonym">Nephila maculata</name>
    <dbReference type="NCBI Taxonomy" id="299642"/>
    <lineage>
        <taxon>Eukaryota</taxon>
        <taxon>Metazoa</taxon>
        <taxon>Ecdysozoa</taxon>
        <taxon>Arthropoda</taxon>
        <taxon>Chelicerata</taxon>
        <taxon>Arachnida</taxon>
        <taxon>Araneae</taxon>
        <taxon>Araneomorphae</taxon>
        <taxon>Entelegynae</taxon>
        <taxon>Araneoidea</taxon>
        <taxon>Nephilidae</taxon>
        <taxon>Nephila</taxon>
    </lineage>
</organism>
<dbReference type="Proteomes" id="UP000887013">
    <property type="component" value="Unassembled WGS sequence"/>
</dbReference>
<accession>A0A8X6T6N9</accession>
<evidence type="ECO:0000313" key="2">
    <source>
        <dbReference type="Proteomes" id="UP000887013"/>
    </source>
</evidence>
<reference evidence="1" key="1">
    <citation type="submission" date="2020-08" db="EMBL/GenBank/DDBJ databases">
        <title>Multicomponent nature underlies the extraordinary mechanical properties of spider dragline silk.</title>
        <authorList>
            <person name="Kono N."/>
            <person name="Nakamura H."/>
            <person name="Mori M."/>
            <person name="Yoshida Y."/>
            <person name="Ohtoshi R."/>
            <person name="Malay A.D."/>
            <person name="Moran D.A.P."/>
            <person name="Tomita M."/>
            <person name="Numata K."/>
            <person name="Arakawa K."/>
        </authorList>
    </citation>
    <scope>NUCLEOTIDE SEQUENCE</scope>
</reference>
<protein>
    <submittedName>
        <fullName evidence="1">Uncharacterized protein</fullName>
    </submittedName>
</protein>
<comment type="caution">
    <text evidence="1">The sequence shown here is derived from an EMBL/GenBank/DDBJ whole genome shotgun (WGS) entry which is preliminary data.</text>
</comment>
<evidence type="ECO:0000313" key="1">
    <source>
        <dbReference type="EMBL" id="GFS83010.1"/>
    </source>
</evidence>